<evidence type="ECO:0000313" key="3">
    <source>
        <dbReference type="EnsemblPlants" id="Pp3c8_3159V3.1"/>
    </source>
</evidence>
<dbReference type="EMBL" id="ABEU02000008">
    <property type="protein sequence ID" value="PNR49195.1"/>
    <property type="molecule type" value="Genomic_DNA"/>
</dbReference>
<evidence type="ECO:0000313" key="4">
    <source>
        <dbReference type="Proteomes" id="UP000006727"/>
    </source>
</evidence>
<dbReference type="InParanoid" id="A0A2K1K5Y9"/>
<keyword evidence="4" id="KW-1185">Reference proteome</keyword>
<dbReference type="EnsemblPlants" id="Pp3c8_3159V3.1">
    <property type="protein sequence ID" value="Pp3c8_3159V3.1"/>
    <property type="gene ID" value="Pp3c8_3159"/>
</dbReference>
<reference evidence="2 4" key="1">
    <citation type="journal article" date="2008" name="Science">
        <title>The Physcomitrella genome reveals evolutionary insights into the conquest of land by plants.</title>
        <authorList>
            <person name="Rensing S."/>
            <person name="Lang D."/>
            <person name="Zimmer A."/>
            <person name="Terry A."/>
            <person name="Salamov A."/>
            <person name="Shapiro H."/>
            <person name="Nishiyama T."/>
            <person name="Perroud P.-F."/>
            <person name="Lindquist E."/>
            <person name="Kamisugi Y."/>
            <person name="Tanahashi T."/>
            <person name="Sakakibara K."/>
            <person name="Fujita T."/>
            <person name="Oishi K."/>
            <person name="Shin-I T."/>
            <person name="Kuroki Y."/>
            <person name="Toyoda A."/>
            <person name="Suzuki Y."/>
            <person name="Hashimoto A."/>
            <person name="Yamaguchi K."/>
            <person name="Sugano A."/>
            <person name="Kohara Y."/>
            <person name="Fujiyama A."/>
            <person name="Anterola A."/>
            <person name="Aoki S."/>
            <person name="Ashton N."/>
            <person name="Barbazuk W.B."/>
            <person name="Barker E."/>
            <person name="Bennetzen J."/>
            <person name="Bezanilla M."/>
            <person name="Blankenship R."/>
            <person name="Cho S.H."/>
            <person name="Dutcher S."/>
            <person name="Estelle M."/>
            <person name="Fawcett J.A."/>
            <person name="Gundlach H."/>
            <person name="Hanada K."/>
            <person name="Heyl A."/>
            <person name="Hicks K.A."/>
            <person name="Hugh J."/>
            <person name="Lohr M."/>
            <person name="Mayer K."/>
            <person name="Melkozernov A."/>
            <person name="Murata T."/>
            <person name="Nelson D."/>
            <person name="Pils B."/>
            <person name="Prigge M."/>
            <person name="Reiss B."/>
            <person name="Renner T."/>
            <person name="Rombauts S."/>
            <person name="Rushton P."/>
            <person name="Sanderfoot A."/>
            <person name="Schween G."/>
            <person name="Shiu S.-H."/>
            <person name="Stueber K."/>
            <person name="Theodoulou F.L."/>
            <person name="Tu H."/>
            <person name="Van de Peer Y."/>
            <person name="Verrier P.J."/>
            <person name="Waters E."/>
            <person name="Wood A."/>
            <person name="Yang L."/>
            <person name="Cove D."/>
            <person name="Cuming A."/>
            <person name="Hasebe M."/>
            <person name="Lucas S."/>
            <person name="Mishler D.B."/>
            <person name="Reski R."/>
            <person name="Grigoriev I."/>
            <person name="Quatrano R.S."/>
            <person name="Boore J.L."/>
        </authorList>
    </citation>
    <scope>NUCLEOTIDE SEQUENCE [LARGE SCALE GENOMIC DNA]</scope>
    <source>
        <strain evidence="3 4">cv. Gransden 2004</strain>
    </source>
</reference>
<dbReference type="Proteomes" id="UP000006727">
    <property type="component" value="Chromosome 8"/>
</dbReference>
<sequence length="40" mass="4441">MSTKGGGRREDKSTVHRPGIEPGSVPWQGTILPLDHRCQR</sequence>
<name>A0A2K1K5Y9_PHYPA</name>
<proteinExistence type="predicted"/>
<dbReference type="Gramene" id="Pp3c8_3159V3.1">
    <property type="protein sequence ID" value="Pp3c8_3159V3.1"/>
    <property type="gene ID" value="Pp3c8_3159"/>
</dbReference>
<dbReference type="AlphaFoldDB" id="A0A2K1K5Y9"/>
<protein>
    <submittedName>
        <fullName evidence="2 3">Uncharacterized protein</fullName>
    </submittedName>
</protein>
<reference evidence="2 4" key="2">
    <citation type="journal article" date="2018" name="Plant J.">
        <title>The Physcomitrella patens chromosome-scale assembly reveals moss genome structure and evolution.</title>
        <authorList>
            <person name="Lang D."/>
            <person name="Ullrich K.K."/>
            <person name="Murat F."/>
            <person name="Fuchs J."/>
            <person name="Jenkins J."/>
            <person name="Haas F.B."/>
            <person name="Piednoel M."/>
            <person name="Gundlach H."/>
            <person name="Van Bel M."/>
            <person name="Meyberg R."/>
            <person name="Vives C."/>
            <person name="Morata J."/>
            <person name="Symeonidi A."/>
            <person name="Hiss M."/>
            <person name="Muchero W."/>
            <person name="Kamisugi Y."/>
            <person name="Saleh O."/>
            <person name="Blanc G."/>
            <person name="Decker E.L."/>
            <person name="van Gessel N."/>
            <person name="Grimwood J."/>
            <person name="Hayes R.D."/>
            <person name="Graham S.W."/>
            <person name="Gunter L.E."/>
            <person name="McDaniel S.F."/>
            <person name="Hoernstein S.N.W."/>
            <person name="Larsson A."/>
            <person name="Li F.W."/>
            <person name="Perroud P.F."/>
            <person name="Phillips J."/>
            <person name="Ranjan P."/>
            <person name="Rokshar D.S."/>
            <person name="Rothfels C.J."/>
            <person name="Schneider L."/>
            <person name="Shu S."/>
            <person name="Stevenson D.W."/>
            <person name="Thummler F."/>
            <person name="Tillich M."/>
            <person name="Villarreal Aguilar J.C."/>
            <person name="Widiez T."/>
            <person name="Wong G.K."/>
            <person name="Wymore A."/>
            <person name="Zhang Y."/>
            <person name="Zimmer A.D."/>
            <person name="Quatrano R.S."/>
            <person name="Mayer K.F.X."/>
            <person name="Goodstein D."/>
            <person name="Casacuberta J.M."/>
            <person name="Vandepoele K."/>
            <person name="Reski R."/>
            <person name="Cuming A.C."/>
            <person name="Tuskan G.A."/>
            <person name="Maumus F."/>
            <person name="Salse J."/>
            <person name="Schmutz J."/>
            <person name="Rensing S.A."/>
        </authorList>
    </citation>
    <scope>NUCLEOTIDE SEQUENCE [LARGE SCALE GENOMIC DNA]</scope>
    <source>
        <strain evidence="3 4">cv. Gransden 2004</strain>
    </source>
</reference>
<evidence type="ECO:0000256" key="1">
    <source>
        <dbReference type="SAM" id="MobiDB-lite"/>
    </source>
</evidence>
<evidence type="ECO:0000313" key="2">
    <source>
        <dbReference type="EMBL" id="PNR49195.1"/>
    </source>
</evidence>
<accession>A0A2K1K5Y9</accession>
<organism evidence="2">
    <name type="scientific">Physcomitrium patens</name>
    <name type="common">Spreading-leaved earth moss</name>
    <name type="synonym">Physcomitrella patens</name>
    <dbReference type="NCBI Taxonomy" id="3218"/>
    <lineage>
        <taxon>Eukaryota</taxon>
        <taxon>Viridiplantae</taxon>
        <taxon>Streptophyta</taxon>
        <taxon>Embryophyta</taxon>
        <taxon>Bryophyta</taxon>
        <taxon>Bryophytina</taxon>
        <taxon>Bryopsida</taxon>
        <taxon>Funariidae</taxon>
        <taxon>Funariales</taxon>
        <taxon>Funariaceae</taxon>
        <taxon>Physcomitrium</taxon>
    </lineage>
</organism>
<gene>
    <name evidence="2" type="ORF">PHYPA_011091</name>
</gene>
<feature type="region of interest" description="Disordered" evidence="1">
    <location>
        <begin position="1"/>
        <end position="40"/>
    </location>
</feature>
<reference evidence="3" key="3">
    <citation type="submission" date="2020-12" db="UniProtKB">
        <authorList>
            <consortium name="EnsemblPlants"/>
        </authorList>
    </citation>
    <scope>IDENTIFICATION</scope>
</reference>